<name>A0A382WUA9_9ZZZZ</name>
<gene>
    <name evidence="1" type="ORF">METZ01_LOCUS415246</name>
</gene>
<dbReference type="EMBL" id="UINC01162572">
    <property type="protein sequence ID" value="SVD62392.1"/>
    <property type="molecule type" value="Genomic_DNA"/>
</dbReference>
<proteinExistence type="predicted"/>
<feature type="non-terminal residue" evidence="1">
    <location>
        <position position="180"/>
    </location>
</feature>
<evidence type="ECO:0000313" key="1">
    <source>
        <dbReference type="EMBL" id="SVD62392.1"/>
    </source>
</evidence>
<dbReference type="AlphaFoldDB" id="A0A382WUA9"/>
<protein>
    <submittedName>
        <fullName evidence="1">Uncharacterized protein</fullName>
    </submittedName>
</protein>
<sequence length="180" mass="18491">MATKITSRVIADDAIIRATLGDDAIGVNEIADDAISSAAIGDDVALGGNPTTTTQSTSNDTTRIATTAFVQAAIDNDINTLIDSAPGTLNTLNEIAAALNDDPTFTTTVNNAIALKAPIANPVFTGNATFDSPTLYVDGSNDRVGIGTTSPGAKLHIEVADGAEFLKVTQTGNEHWAFKA</sequence>
<reference evidence="1" key="1">
    <citation type="submission" date="2018-05" db="EMBL/GenBank/DDBJ databases">
        <authorList>
            <person name="Lanie J.A."/>
            <person name="Ng W.-L."/>
            <person name="Kazmierczak K.M."/>
            <person name="Andrzejewski T.M."/>
            <person name="Davidsen T.M."/>
            <person name="Wayne K.J."/>
            <person name="Tettelin H."/>
            <person name="Glass J.I."/>
            <person name="Rusch D."/>
            <person name="Podicherti R."/>
            <person name="Tsui H.-C.T."/>
            <person name="Winkler M.E."/>
        </authorList>
    </citation>
    <scope>NUCLEOTIDE SEQUENCE</scope>
</reference>
<accession>A0A382WUA9</accession>
<organism evidence="1">
    <name type="scientific">marine metagenome</name>
    <dbReference type="NCBI Taxonomy" id="408172"/>
    <lineage>
        <taxon>unclassified sequences</taxon>
        <taxon>metagenomes</taxon>
        <taxon>ecological metagenomes</taxon>
    </lineage>
</organism>